<dbReference type="RefSeq" id="WP_241412781.1">
    <property type="nucleotide sequence ID" value="NZ_JAKZGO010000009.1"/>
</dbReference>
<evidence type="ECO:0000313" key="4">
    <source>
        <dbReference type="Proteomes" id="UP001165430"/>
    </source>
</evidence>
<dbReference type="InterPro" id="IPR005181">
    <property type="entry name" value="SASA"/>
</dbReference>
<dbReference type="SUPFAM" id="SSF52266">
    <property type="entry name" value="SGNH hydrolase"/>
    <property type="match status" value="1"/>
</dbReference>
<evidence type="ECO:0000256" key="1">
    <source>
        <dbReference type="ARBA" id="ARBA00022801"/>
    </source>
</evidence>
<dbReference type="PANTHER" id="PTHR31988">
    <property type="entry name" value="ESTERASE, PUTATIVE (DUF303)-RELATED"/>
    <property type="match status" value="1"/>
</dbReference>
<proteinExistence type="predicted"/>
<dbReference type="Proteomes" id="UP001165430">
    <property type="component" value="Unassembled WGS sequence"/>
</dbReference>
<dbReference type="EMBL" id="JAKZGO010000009">
    <property type="protein sequence ID" value="MCH7414366.1"/>
    <property type="molecule type" value="Genomic_DNA"/>
</dbReference>
<feature type="domain" description="Sialate O-acetylesterase" evidence="2">
    <location>
        <begin position="54"/>
        <end position="257"/>
    </location>
</feature>
<evidence type="ECO:0000313" key="3">
    <source>
        <dbReference type="EMBL" id="MCH7414366.1"/>
    </source>
</evidence>
<dbReference type="Gene3D" id="3.40.50.1110">
    <property type="entry name" value="SGNH hydrolase"/>
    <property type="match status" value="1"/>
</dbReference>
<dbReference type="InterPro" id="IPR052940">
    <property type="entry name" value="Carb_Esterase_6"/>
</dbReference>
<evidence type="ECO:0000259" key="2">
    <source>
        <dbReference type="Pfam" id="PF03629"/>
    </source>
</evidence>
<reference evidence="3" key="1">
    <citation type="submission" date="2022-03" db="EMBL/GenBank/DDBJ databases">
        <title>De novo assembled genomes of Belliella spp. (Cyclobacteriaceae) strains.</title>
        <authorList>
            <person name="Szabo A."/>
            <person name="Korponai K."/>
            <person name="Felfoldi T."/>
        </authorList>
    </citation>
    <scope>NUCLEOTIDE SEQUENCE</scope>
    <source>
        <strain evidence="3">DSM 111903</strain>
    </source>
</reference>
<name>A0ABS9VD58_9BACT</name>
<accession>A0ABS9VD58</accession>
<keyword evidence="1" id="KW-0378">Hydrolase</keyword>
<dbReference type="PANTHER" id="PTHR31988:SF19">
    <property type="entry name" value="9-O-ACETYL-N-ACETYLNEURAMINIC ACID DEACETYLASE-RELATED"/>
    <property type="match status" value="1"/>
</dbReference>
<protein>
    <submittedName>
        <fullName evidence="3">Sialate O-acetylesterase</fullName>
    </submittedName>
</protein>
<comment type="caution">
    <text evidence="3">The sequence shown here is derived from an EMBL/GenBank/DDBJ whole genome shotgun (WGS) entry which is preliminary data.</text>
</comment>
<keyword evidence="4" id="KW-1185">Reference proteome</keyword>
<dbReference type="InterPro" id="IPR036514">
    <property type="entry name" value="SGNH_hydro_sf"/>
</dbReference>
<sequence>MKTLLLFNLTIFMIFFMSKQSFSQIQKINKKNDFSEIPMHIDLDSILNIPDTGIILTIGQSNAANYGQGSYDTKFISYELIGENIVVAKDPLSGADGVGVSVWTRLTDRLIEKQIFKNVIIIPIAIGSTEISCWSKGECNKKLTGVLSKIDKLKLKVNYIIWHQGESDNLANTSLKEYKNNLTLIKRQIDESIGNTPIIVSIASYHPAMIGLKEFGTDEVIRKAQTSFIMENNNTIKGPDTDLYDKIYYRHDGVHFSKLGLDVFADDLFEIIMKSEKRIRQNSSFK</sequence>
<gene>
    <name evidence="3" type="ORF">MM213_12780</name>
</gene>
<dbReference type="Pfam" id="PF03629">
    <property type="entry name" value="SASA"/>
    <property type="match status" value="1"/>
</dbReference>
<organism evidence="3 4">
    <name type="scientific">Belliella alkalica</name>
    <dbReference type="NCBI Taxonomy" id="1730871"/>
    <lineage>
        <taxon>Bacteria</taxon>
        <taxon>Pseudomonadati</taxon>
        <taxon>Bacteroidota</taxon>
        <taxon>Cytophagia</taxon>
        <taxon>Cytophagales</taxon>
        <taxon>Cyclobacteriaceae</taxon>
        <taxon>Belliella</taxon>
    </lineage>
</organism>